<keyword evidence="1" id="KW-1133">Transmembrane helix</keyword>
<dbReference type="RefSeq" id="WP_068578076.1">
    <property type="nucleotide sequence ID" value="NZ_CP015193.1"/>
</dbReference>
<feature type="transmembrane region" description="Helical" evidence="1">
    <location>
        <begin position="713"/>
        <end position="732"/>
    </location>
</feature>
<feature type="transmembrane region" description="Helical" evidence="1">
    <location>
        <begin position="122"/>
        <end position="141"/>
    </location>
</feature>
<feature type="transmembrane region" description="Helical" evidence="1">
    <location>
        <begin position="96"/>
        <end position="115"/>
    </location>
</feature>
<keyword evidence="1" id="KW-0812">Transmembrane</keyword>
<feature type="transmembrane region" description="Helical" evidence="1">
    <location>
        <begin position="66"/>
        <end position="84"/>
    </location>
</feature>
<protein>
    <submittedName>
        <fullName evidence="2">Hypothetical membrane protein, conserved</fullName>
    </submittedName>
</protein>
<evidence type="ECO:0000313" key="3">
    <source>
        <dbReference type="Proteomes" id="UP000093069"/>
    </source>
</evidence>
<keyword evidence="1" id="KW-0472">Membrane</keyword>
<dbReference type="GeneID" id="62702062"/>
<dbReference type="Proteomes" id="UP000093069">
    <property type="component" value="Chromosome I"/>
</dbReference>
<feature type="transmembrane region" description="Helical" evidence="1">
    <location>
        <begin position="7"/>
        <end position="24"/>
    </location>
</feature>
<sequence>MNAKSLLQLLIFLVILGLWYKIAWPLQDKVSIAVGALGGILLHWALTNKGNRNIINIRPFSAGWRVLLYDMLLLSFLFALLKQSNFALLEAFKNNVQNVVLTLSLVGAIGLDYGVEGGGMRKVSIIIALLVVLAAVSVQIGEVSALEVVDLSEAVLYNGAEYVNGGLSLPPNNAYAVINFTIPATYFEIHYSFGDPNGYGRMSFGFKFIDESGAGIGISFHGDNDGRSPWRYHLYLINIDGSKSLLESKDWNTTNKEVMLTVEFSGNHVIVKDILNNVTYSNYTLPTVVTGKIKSLTIGQHLLAGDWAWAVTSLYIYSIKVRYNTAPITINIKDALTNQPLDNVVVKEGDQVLGTINSGDSIELPKGTHTLTFEKSGYWSVTKTIDVQSDMTVEVEMYPSSAAVMIEAPSNITTFENTLTEVKLQIEPIAQEATKNAYLSVSGITPLEVRKGASIISSENGKYYLGDISSLTEITIKFKAGTPGTKTFSVTITSQDALGTKTYEATKQIVYTVKQLPFQVQLPSTWSVGENEVRINEASGQQVLITLSLLDPNGTEIWSDSYTFGPYEGHAFTVNIPAEGDYTLKVSWNGYTAVWSIKVNPAVSILTDTVNVGKGDIGTIKVKIRNPTSRTQYYTVVLEGGFIEGNVTKQIAVAPLSEKTIDIAFSVPKDVQFDAYDLTLRVLQGNATTYQGLVHVIIEDTGFSLPLGGEGPLGLPLWMWGVLGVVALLLIVREVRR</sequence>
<name>A0A160VSZ3_9EURY</name>
<feature type="transmembrane region" description="Helical" evidence="1">
    <location>
        <begin position="30"/>
        <end position="46"/>
    </location>
</feature>
<accession>A0A160VSZ3</accession>
<dbReference type="KEGG" id="tch:CHITON_1428"/>
<evidence type="ECO:0000256" key="1">
    <source>
        <dbReference type="SAM" id="Phobius"/>
    </source>
</evidence>
<gene>
    <name evidence="2" type="ORF">CHITON_1428</name>
</gene>
<dbReference type="AlphaFoldDB" id="A0A160VSZ3"/>
<dbReference type="OrthoDB" id="60694at2157"/>
<dbReference type="STRING" id="54262.CHITON_1428"/>
<proteinExistence type="predicted"/>
<reference evidence="3" key="1">
    <citation type="submission" date="2016-01" db="EMBL/GenBank/DDBJ databases">
        <authorList>
            <person name="Vorgias C.E."/>
        </authorList>
    </citation>
    <scope>NUCLEOTIDE SEQUENCE [LARGE SCALE GENOMIC DNA]</scope>
</reference>
<dbReference type="EMBL" id="LN999010">
    <property type="protein sequence ID" value="CUX78207.1"/>
    <property type="molecule type" value="Genomic_DNA"/>
</dbReference>
<evidence type="ECO:0000313" key="2">
    <source>
        <dbReference type="EMBL" id="CUX78207.1"/>
    </source>
</evidence>
<dbReference type="Gene3D" id="2.60.40.1120">
    <property type="entry name" value="Carboxypeptidase-like, regulatory domain"/>
    <property type="match status" value="1"/>
</dbReference>
<organism evidence="2 3">
    <name type="scientific">Thermococcus chitonophagus</name>
    <dbReference type="NCBI Taxonomy" id="54262"/>
    <lineage>
        <taxon>Archaea</taxon>
        <taxon>Methanobacteriati</taxon>
        <taxon>Methanobacteriota</taxon>
        <taxon>Thermococci</taxon>
        <taxon>Thermococcales</taxon>
        <taxon>Thermococcaceae</taxon>
        <taxon>Thermococcus</taxon>
    </lineage>
</organism>